<dbReference type="EMBL" id="AP023086">
    <property type="protein sequence ID" value="BCD99402.1"/>
    <property type="molecule type" value="Genomic_DNA"/>
</dbReference>
<dbReference type="KEGG" id="marq:MARGE09_P3604"/>
<name>A0AAN1WKX8_9GAMM</name>
<evidence type="ECO:0000313" key="1">
    <source>
        <dbReference type="EMBL" id="BCD99402.1"/>
    </source>
</evidence>
<organism evidence="1 2">
    <name type="scientific">Marinagarivorans cellulosilyticus</name>
    <dbReference type="NCBI Taxonomy" id="2721545"/>
    <lineage>
        <taxon>Bacteria</taxon>
        <taxon>Pseudomonadati</taxon>
        <taxon>Pseudomonadota</taxon>
        <taxon>Gammaproteobacteria</taxon>
        <taxon>Cellvibrionales</taxon>
        <taxon>Cellvibrionaceae</taxon>
        <taxon>Marinagarivorans</taxon>
    </lineage>
</organism>
<proteinExistence type="predicted"/>
<dbReference type="AlphaFoldDB" id="A0AAN1WKX8"/>
<dbReference type="Proteomes" id="UP001320119">
    <property type="component" value="Chromosome"/>
</dbReference>
<accession>A0AAN1WKX8</accession>
<protein>
    <submittedName>
        <fullName evidence="1">Uncharacterized protein</fullName>
    </submittedName>
</protein>
<keyword evidence="2" id="KW-1185">Reference proteome</keyword>
<reference evidence="1 2" key="1">
    <citation type="journal article" date="2022" name="IScience">
        <title>An ultrasensitive nanofiber-based assay for enzymatic hydrolysis and deep-sea microbial degradation of cellulose.</title>
        <authorList>
            <person name="Tsudome M."/>
            <person name="Tachioka M."/>
            <person name="Miyazaki M."/>
            <person name="Uchimura K."/>
            <person name="Tsuda M."/>
            <person name="Takaki Y."/>
            <person name="Deguchi S."/>
        </authorList>
    </citation>
    <scope>NUCLEOTIDE SEQUENCE [LARGE SCALE GENOMIC DNA]</scope>
    <source>
        <strain evidence="1 2">GE09</strain>
    </source>
</reference>
<gene>
    <name evidence="1" type="ORF">MARGE09_P3604</name>
</gene>
<sequence>MPQNPPPNNTAKPAADVFNRGSLQLTADLIRKHNPQLAMTVRNILAGTPIGENNTRSAADYFKVGVDSFQVRAIVEALAKQRHAAQLANENPGLVVVTNTLIADWTALANKMIAELPESQRPNE</sequence>
<dbReference type="RefSeq" id="WP_236984656.1">
    <property type="nucleotide sequence ID" value="NZ_AP023086.1"/>
</dbReference>
<evidence type="ECO:0000313" key="2">
    <source>
        <dbReference type="Proteomes" id="UP001320119"/>
    </source>
</evidence>